<keyword evidence="11" id="KW-1185">Reference proteome</keyword>
<evidence type="ECO:0000259" key="9">
    <source>
        <dbReference type="Pfam" id="PF04535"/>
    </source>
</evidence>
<feature type="transmembrane region" description="Helical" evidence="8">
    <location>
        <begin position="66"/>
        <end position="86"/>
    </location>
</feature>
<organism evidence="10 11">
    <name type="scientific">Eucalyptus globulus</name>
    <name type="common">Tasmanian blue gum</name>
    <dbReference type="NCBI Taxonomy" id="34317"/>
    <lineage>
        <taxon>Eukaryota</taxon>
        <taxon>Viridiplantae</taxon>
        <taxon>Streptophyta</taxon>
        <taxon>Embryophyta</taxon>
        <taxon>Tracheophyta</taxon>
        <taxon>Spermatophyta</taxon>
        <taxon>Magnoliopsida</taxon>
        <taxon>eudicotyledons</taxon>
        <taxon>Gunneridae</taxon>
        <taxon>Pentapetalae</taxon>
        <taxon>rosids</taxon>
        <taxon>malvids</taxon>
        <taxon>Myrtales</taxon>
        <taxon>Myrtaceae</taxon>
        <taxon>Myrtoideae</taxon>
        <taxon>Eucalypteae</taxon>
        <taxon>Eucalyptus</taxon>
    </lineage>
</organism>
<dbReference type="EMBL" id="JBJKBG010000002">
    <property type="protein sequence ID" value="KAL3747982.1"/>
    <property type="molecule type" value="Genomic_DNA"/>
</dbReference>
<keyword evidence="6 8" id="KW-1133">Transmembrane helix</keyword>
<evidence type="ECO:0000256" key="6">
    <source>
        <dbReference type="ARBA" id="ARBA00022989"/>
    </source>
</evidence>
<evidence type="ECO:0000256" key="2">
    <source>
        <dbReference type="ARBA" id="ARBA00007651"/>
    </source>
</evidence>
<evidence type="ECO:0000256" key="4">
    <source>
        <dbReference type="ARBA" id="ARBA00022475"/>
    </source>
</evidence>
<keyword evidence="4 8" id="KW-1003">Cell membrane</keyword>
<evidence type="ECO:0000256" key="3">
    <source>
        <dbReference type="ARBA" id="ARBA00011489"/>
    </source>
</evidence>
<gene>
    <name evidence="10" type="ORF">ACJRO7_009242</name>
</gene>
<dbReference type="InterPro" id="IPR006459">
    <property type="entry name" value="CASP/CASPL"/>
</dbReference>
<name>A0ABD3LDR1_EUCGL</name>
<proteinExistence type="inferred from homology"/>
<feature type="transmembrane region" description="Helical" evidence="8">
    <location>
        <begin position="21"/>
        <end position="46"/>
    </location>
</feature>
<comment type="similarity">
    <text evidence="2 8">Belongs to the Casparian strip membrane proteins (CASP) family.</text>
</comment>
<dbReference type="Proteomes" id="UP001634007">
    <property type="component" value="Unassembled WGS sequence"/>
</dbReference>
<reference evidence="10 11" key="1">
    <citation type="submission" date="2024-11" db="EMBL/GenBank/DDBJ databases">
        <title>Chromosome-level genome assembly of Eucalyptus globulus Labill. provides insights into its genome evolution.</title>
        <authorList>
            <person name="Li X."/>
        </authorList>
    </citation>
    <scope>NUCLEOTIDE SEQUENCE [LARGE SCALE GENOMIC DNA]</scope>
    <source>
        <strain evidence="10">CL2024</strain>
        <tissue evidence="10">Fresh tender leaves</tissue>
    </source>
</reference>
<accession>A0ABD3LDR1</accession>
<evidence type="ECO:0000256" key="1">
    <source>
        <dbReference type="ARBA" id="ARBA00004651"/>
    </source>
</evidence>
<keyword evidence="5 8" id="KW-0812">Transmembrane</keyword>
<comment type="subcellular location">
    <subcellularLocation>
        <location evidence="1 8">Cell membrane</location>
        <topology evidence="1 8">Multi-pass membrane protein</topology>
    </subcellularLocation>
</comment>
<keyword evidence="7 8" id="KW-0472">Membrane</keyword>
<evidence type="ECO:0000256" key="8">
    <source>
        <dbReference type="RuleBase" id="RU361233"/>
    </source>
</evidence>
<comment type="caution">
    <text evidence="8">Lacks conserved residue(s) required for the propagation of feature annotation.</text>
</comment>
<protein>
    <recommendedName>
        <fullName evidence="8">CASP-like protein</fullName>
    </recommendedName>
</protein>
<dbReference type="Pfam" id="PF04535">
    <property type="entry name" value="CASP_dom"/>
    <property type="match status" value="1"/>
</dbReference>
<comment type="subunit">
    <text evidence="3 8">Homodimer and heterodimers.</text>
</comment>
<evidence type="ECO:0000313" key="11">
    <source>
        <dbReference type="Proteomes" id="UP001634007"/>
    </source>
</evidence>
<feature type="domain" description="Casparian strip membrane protein" evidence="9">
    <location>
        <begin position="1"/>
        <end position="122"/>
    </location>
</feature>
<dbReference type="PANTHER" id="PTHR36488">
    <property type="entry name" value="CASP-LIKE PROTEIN 1U1"/>
    <property type="match status" value="1"/>
</dbReference>
<sequence length="143" mass="15439">MVTCRQSITVFGIRIDALYSYSLAFNFFAFANAIACALSMMTLFLLIVEACGILPTSPSSCSSMTWYWMMSLVLAGCTAATAVGYIGKCGNTHTGWMPICDHLGKFCSKATTSMAFAYASLLLFMFACNPGRVEHPATLEHGP</sequence>
<evidence type="ECO:0000256" key="7">
    <source>
        <dbReference type="ARBA" id="ARBA00023136"/>
    </source>
</evidence>
<dbReference type="AlphaFoldDB" id="A0ABD3LDR1"/>
<dbReference type="InterPro" id="IPR044173">
    <property type="entry name" value="CASPL"/>
</dbReference>
<dbReference type="InterPro" id="IPR006702">
    <property type="entry name" value="CASP_dom"/>
</dbReference>
<evidence type="ECO:0000256" key="5">
    <source>
        <dbReference type="ARBA" id="ARBA00022692"/>
    </source>
</evidence>
<dbReference type="PANTHER" id="PTHR36488:SF8">
    <property type="entry name" value="CASP-LIKE PROTEIN 1U1"/>
    <property type="match status" value="1"/>
</dbReference>
<dbReference type="NCBIfam" id="TIGR01569">
    <property type="entry name" value="A_tha_TIGR01569"/>
    <property type="match status" value="1"/>
</dbReference>
<dbReference type="GO" id="GO:0005886">
    <property type="term" value="C:plasma membrane"/>
    <property type="evidence" value="ECO:0007669"/>
    <property type="project" value="UniProtKB-SubCell"/>
</dbReference>
<evidence type="ECO:0000313" key="10">
    <source>
        <dbReference type="EMBL" id="KAL3747982.1"/>
    </source>
</evidence>
<comment type="caution">
    <text evidence="10">The sequence shown here is derived from an EMBL/GenBank/DDBJ whole genome shotgun (WGS) entry which is preliminary data.</text>
</comment>